<organism evidence="2 3">
    <name type="scientific">Polaribacter marinivivus</name>
    <dbReference type="NCBI Taxonomy" id="1524260"/>
    <lineage>
        <taxon>Bacteria</taxon>
        <taxon>Pseudomonadati</taxon>
        <taxon>Bacteroidota</taxon>
        <taxon>Flavobacteriia</taxon>
        <taxon>Flavobacteriales</taxon>
        <taxon>Flavobacteriaceae</taxon>
    </lineage>
</organism>
<name>A0ABV8R5Z7_9FLAO</name>
<sequence length="441" mass="48298">MNKFFYYISICIICFSCTKQSINFGGNTQSLTIDVIKTLGGTKNDAFSSIKKTTDGGYIAVGYAQSSDFDISNKNNDSYDYWVVKFDAANTVEWSKTFGGSDDDRARDILQLSDGSFLVTGFSRSNDLDVTVNSGNYDFWVVKINIDGTLVWEKSFGFSGADQSYIIKQTSDGNFLLGGSLDVTASGGQGNSKTSKRHAGGDYWLLKIDANGNKLWSRYYGGQFTDTLLDISETENGNYILTGYSDSSDTDISNNLGEYDFWIVKVNNTGDLIWERNFGGSQIDEAFSITKTTDNHFLIAGNTRSADKDVTLNNGSSDIWVIKINSDGTLIWERNFGGTSFDNANKIISAERGGFYVVGSSRSSDIDAASNFGNKDVWILKIDATGNLQWQKNIGGSNLDEANSVIELQNGSLIVSGESWSSDNDIQENKGFSDGLIVVLK</sequence>
<dbReference type="SUPFAM" id="SSF50998">
    <property type="entry name" value="Quinoprotein alcohol dehydrogenase-like"/>
    <property type="match status" value="1"/>
</dbReference>
<dbReference type="EMBL" id="JBHSCY010000001">
    <property type="protein sequence ID" value="MFC4267890.1"/>
    <property type="molecule type" value="Genomic_DNA"/>
</dbReference>
<evidence type="ECO:0000313" key="2">
    <source>
        <dbReference type="EMBL" id="MFC4267890.1"/>
    </source>
</evidence>
<dbReference type="InterPro" id="IPR011047">
    <property type="entry name" value="Quinoprotein_ADH-like_sf"/>
</dbReference>
<dbReference type="PROSITE" id="PS50927">
    <property type="entry name" value="BULB_LECTIN"/>
    <property type="match status" value="1"/>
</dbReference>
<dbReference type="RefSeq" id="WP_377408040.1">
    <property type="nucleotide sequence ID" value="NZ_JBHSCY010000001.1"/>
</dbReference>
<evidence type="ECO:0000259" key="1">
    <source>
        <dbReference type="PROSITE" id="PS50927"/>
    </source>
</evidence>
<keyword evidence="3" id="KW-1185">Reference proteome</keyword>
<comment type="caution">
    <text evidence="2">The sequence shown here is derived from an EMBL/GenBank/DDBJ whole genome shotgun (WGS) entry which is preliminary data.</text>
</comment>
<protein>
    <recommendedName>
        <fullName evidence="1">Bulb-type lectin domain-containing protein</fullName>
    </recommendedName>
</protein>
<dbReference type="PANTHER" id="PTHR42754:SF1">
    <property type="entry name" value="LIPOPROTEIN"/>
    <property type="match status" value="1"/>
</dbReference>
<dbReference type="Proteomes" id="UP001595826">
    <property type="component" value="Unassembled WGS sequence"/>
</dbReference>
<accession>A0ABV8R5Z7</accession>
<gene>
    <name evidence="2" type="ORF">ACFOWD_03135</name>
</gene>
<reference evidence="3" key="1">
    <citation type="journal article" date="2019" name="Int. J. Syst. Evol. Microbiol.">
        <title>The Global Catalogue of Microorganisms (GCM) 10K type strain sequencing project: providing services to taxonomists for standard genome sequencing and annotation.</title>
        <authorList>
            <consortium name="The Broad Institute Genomics Platform"/>
            <consortium name="The Broad Institute Genome Sequencing Center for Infectious Disease"/>
            <person name="Wu L."/>
            <person name="Ma J."/>
        </authorList>
    </citation>
    <scope>NUCLEOTIDE SEQUENCE [LARGE SCALE GENOMIC DNA]</scope>
    <source>
        <strain evidence="3">CECT 8655</strain>
    </source>
</reference>
<dbReference type="InterPro" id="IPR001480">
    <property type="entry name" value="Bulb-type_lectin_dom"/>
</dbReference>
<evidence type="ECO:0000313" key="3">
    <source>
        <dbReference type="Proteomes" id="UP001595826"/>
    </source>
</evidence>
<dbReference type="PANTHER" id="PTHR42754">
    <property type="entry name" value="ENDOGLUCANASE"/>
    <property type="match status" value="1"/>
</dbReference>
<proteinExistence type="predicted"/>
<feature type="domain" description="Bulb-type lectin" evidence="1">
    <location>
        <begin position="103"/>
        <end position="254"/>
    </location>
</feature>